<keyword evidence="1" id="KW-0472">Membrane</keyword>
<accession>A0A2K4ZCC2</accession>
<organism evidence="2 3">
    <name type="scientific">Acetatifactor muris</name>
    <dbReference type="NCBI Taxonomy" id="879566"/>
    <lineage>
        <taxon>Bacteria</taxon>
        <taxon>Bacillati</taxon>
        <taxon>Bacillota</taxon>
        <taxon>Clostridia</taxon>
        <taxon>Lachnospirales</taxon>
        <taxon>Lachnospiraceae</taxon>
        <taxon>Acetatifactor</taxon>
    </lineage>
</organism>
<feature type="transmembrane region" description="Helical" evidence="1">
    <location>
        <begin position="217"/>
        <end position="250"/>
    </location>
</feature>
<feature type="transmembrane region" description="Helical" evidence="1">
    <location>
        <begin position="138"/>
        <end position="160"/>
    </location>
</feature>
<feature type="transmembrane region" description="Helical" evidence="1">
    <location>
        <begin position="415"/>
        <end position="441"/>
    </location>
</feature>
<keyword evidence="1" id="KW-1133">Transmembrane helix</keyword>
<feature type="transmembrane region" description="Helical" evidence="1">
    <location>
        <begin position="25"/>
        <end position="47"/>
    </location>
</feature>
<feature type="transmembrane region" description="Helical" evidence="1">
    <location>
        <begin position="323"/>
        <end position="344"/>
    </location>
</feature>
<feature type="transmembrane region" description="Helical" evidence="1">
    <location>
        <begin position="356"/>
        <end position="375"/>
    </location>
</feature>
<protein>
    <recommendedName>
        <fullName evidence="4">ABC exporter</fullName>
    </recommendedName>
</protein>
<keyword evidence="3" id="KW-1185">Reference proteome</keyword>
<sequence length="526" mass="58612">MGAVGYLYRRIFCNRVKTALRRPVTYVYILLVLFYFTALPMSLRMVVEEMEADTPEEMITVLTVLAFWVIPANLIAYAKRKGLLYRNSDVQFLFPAPVSPRKVLLYAHLKTLVGQILLNSFAIVCGALLFHVEAWRLAVYFLFSMILENLLEGSIMILIYGSERMEEKQRSLVVKAVYGLVGILVLMGVWTWLREGLSMKTVADYLHSDMVQMVPLIGWYIAALHLMFTGATAVNIAGTCCYLVLLILAVTAARRMKCEGSFYEDAMKFAGDYEEVVRSRKQGDSQKRLGKGQKFGKASVNWRGDGARALFYRQLLEYKKSRYFIFDMGTVTALLGGIGIAWFYSREGGFGSLNAFTPFIIPAISSYLIFVFTAVNGKWAKELRSPYTYMIPDTVFRKLLNATAMHHVQSFVNGCLITIPGAVATGMTPVTTVLCIVFYTVLSANKLYALAVAEAVCGNTLGTMGKQFLQMLIQGTAIGMAILGGILGMAVGGVLAAYLLMDFFLVMYTLIFMVTAALNFYNMEVA</sequence>
<evidence type="ECO:0000313" key="3">
    <source>
        <dbReference type="Proteomes" id="UP000236311"/>
    </source>
</evidence>
<dbReference type="Pfam" id="PF16962">
    <property type="entry name" value="ABC_export"/>
    <property type="match status" value="1"/>
</dbReference>
<feature type="transmembrane region" description="Helical" evidence="1">
    <location>
        <begin position="59"/>
        <end position="78"/>
    </location>
</feature>
<feature type="transmembrane region" description="Helical" evidence="1">
    <location>
        <begin position="477"/>
        <end position="497"/>
    </location>
</feature>
<dbReference type="EMBL" id="OFSM01000003">
    <property type="protein sequence ID" value="SOY28101.1"/>
    <property type="molecule type" value="Genomic_DNA"/>
</dbReference>
<gene>
    <name evidence="2" type="ORF">AMURIS_00809</name>
</gene>
<keyword evidence="1" id="KW-0812">Transmembrane</keyword>
<dbReference type="InterPro" id="IPR031584">
    <property type="entry name" value="Put_ABC_export"/>
</dbReference>
<reference evidence="2 3" key="1">
    <citation type="submission" date="2018-01" db="EMBL/GenBank/DDBJ databases">
        <authorList>
            <person name="Gaut B.S."/>
            <person name="Morton B.R."/>
            <person name="Clegg M.T."/>
            <person name="Duvall M.R."/>
        </authorList>
    </citation>
    <scope>NUCLEOTIDE SEQUENCE [LARGE SCALE GENOMIC DNA]</scope>
    <source>
        <strain evidence="2">GP69</strain>
    </source>
</reference>
<evidence type="ECO:0008006" key="4">
    <source>
        <dbReference type="Google" id="ProtNLM"/>
    </source>
</evidence>
<proteinExistence type="predicted"/>
<dbReference type="Proteomes" id="UP000236311">
    <property type="component" value="Unassembled WGS sequence"/>
</dbReference>
<feature type="transmembrane region" description="Helical" evidence="1">
    <location>
        <begin position="172"/>
        <end position="193"/>
    </location>
</feature>
<dbReference type="RefSeq" id="WP_103238198.1">
    <property type="nucleotide sequence ID" value="NZ_JANJZD010000003.1"/>
</dbReference>
<evidence type="ECO:0000256" key="1">
    <source>
        <dbReference type="SAM" id="Phobius"/>
    </source>
</evidence>
<dbReference type="OrthoDB" id="816862at2"/>
<name>A0A2K4ZCC2_9FIRM</name>
<feature type="transmembrane region" description="Helical" evidence="1">
    <location>
        <begin position="503"/>
        <end position="521"/>
    </location>
</feature>
<feature type="transmembrane region" description="Helical" evidence="1">
    <location>
        <begin position="111"/>
        <end position="132"/>
    </location>
</feature>
<dbReference type="AlphaFoldDB" id="A0A2K4ZCC2"/>
<evidence type="ECO:0000313" key="2">
    <source>
        <dbReference type="EMBL" id="SOY28101.1"/>
    </source>
</evidence>